<dbReference type="KEGG" id="sals:SLNWT_5012"/>
<organism evidence="4 5">
    <name type="scientific">Streptomyces albus (strain ATCC 21838 / DSM 41398 / FERM P-419 / JCM 4703 / NBRC 107858)</name>
    <dbReference type="NCBI Taxonomy" id="1081613"/>
    <lineage>
        <taxon>Bacteria</taxon>
        <taxon>Bacillati</taxon>
        <taxon>Actinomycetota</taxon>
        <taxon>Actinomycetes</taxon>
        <taxon>Kitasatosporales</taxon>
        <taxon>Streptomycetaceae</taxon>
        <taxon>Streptomyces</taxon>
    </lineage>
</organism>
<evidence type="ECO:0000313" key="5">
    <source>
        <dbReference type="Proteomes" id="UP000031523"/>
    </source>
</evidence>
<protein>
    <submittedName>
        <fullName evidence="4">Short-chain dehydrogenase/reductase SDR</fullName>
    </submittedName>
</protein>
<dbReference type="Pfam" id="PF13561">
    <property type="entry name" value="adh_short_C2"/>
    <property type="match status" value="1"/>
</dbReference>
<reference evidence="4 5" key="1">
    <citation type="submission" date="2015-01" db="EMBL/GenBank/DDBJ databases">
        <title>Enhanced salinomycin production by adjusting the supply of polyketide extender units in Streptomyce albus DSM 41398.</title>
        <authorList>
            <person name="Lu C."/>
        </authorList>
    </citation>
    <scope>NUCLEOTIDE SEQUENCE [LARGE SCALE GENOMIC DNA]</scope>
    <source>
        <strain evidence="5">ATCC 21838 / DSM 41398 / FERM P-419 / JCM 4703 / NBRC 107858</strain>
    </source>
</reference>
<keyword evidence="5" id="KW-1185">Reference proteome</keyword>
<dbReference type="PANTHER" id="PTHR48107:SF7">
    <property type="entry name" value="RE15974P"/>
    <property type="match status" value="1"/>
</dbReference>
<evidence type="ECO:0000256" key="1">
    <source>
        <dbReference type="ARBA" id="ARBA00006484"/>
    </source>
</evidence>
<sequence length="248" mass="25243">MGTATLDGRVALVTGASRGIGRGIAERLAADGARVVVNYRSDARAAAEVVSRIEESGGRAAAVRADVSRPAEVRRLFTAAEEAYGGVDILVGNAGLARFAPLAEASDEDFELLFTVNARATFLLLRESARRLRDGGRFVLISTGATRTVRPASGVYAASKAAAEQLVGTAAKELGPRGITVNSVLPGATRTEAMVAGADPDTLAAARRGTPLGRLGEPADIAAVVAFLASPDGGWITGQALGAGGGLF</sequence>
<dbReference type="SUPFAM" id="SSF51735">
    <property type="entry name" value="NAD(P)-binding Rossmann-fold domains"/>
    <property type="match status" value="1"/>
</dbReference>
<dbReference type="EMBL" id="CP010519">
    <property type="protein sequence ID" value="AJE85388.1"/>
    <property type="molecule type" value="Genomic_DNA"/>
</dbReference>
<comment type="similarity">
    <text evidence="1">Belongs to the short-chain dehydrogenases/reductases (SDR) family.</text>
</comment>
<dbReference type="Proteomes" id="UP000031523">
    <property type="component" value="Chromosome"/>
</dbReference>
<dbReference type="GO" id="GO:0016614">
    <property type="term" value="F:oxidoreductase activity, acting on CH-OH group of donors"/>
    <property type="evidence" value="ECO:0007669"/>
    <property type="project" value="UniProtKB-ARBA"/>
</dbReference>
<dbReference type="PANTHER" id="PTHR48107">
    <property type="entry name" value="NADPH-DEPENDENT ALDEHYDE REDUCTASE-LIKE PROTEIN, CHLOROPLASTIC-RELATED"/>
    <property type="match status" value="1"/>
</dbReference>
<evidence type="ECO:0000259" key="3">
    <source>
        <dbReference type="SMART" id="SM00822"/>
    </source>
</evidence>
<dbReference type="Gene3D" id="3.40.50.720">
    <property type="entry name" value="NAD(P)-binding Rossmann-like Domain"/>
    <property type="match status" value="1"/>
</dbReference>
<proteinExistence type="inferred from homology"/>
<evidence type="ECO:0000256" key="2">
    <source>
        <dbReference type="ARBA" id="ARBA00023002"/>
    </source>
</evidence>
<accession>A0A0B5ERF0</accession>
<name>A0A0B5ERF0_STRA4</name>
<dbReference type="AlphaFoldDB" id="A0A0B5ERF0"/>
<keyword evidence="2" id="KW-0560">Oxidoreductase</keyword>
<feature type="domain" description="Ketoreductase" evidence="3">
    <location>
        <begin position="9"/>
        <end position="187"/>
    </location>
</feature>
<dbReference type="PRINTS" id="PR00081">
    <property type="entry name" value="GDHRDH"/>
</dbReference>
<dbReference type="InterPro" id="IPR002347">
    <property type="entry name" value="SDR_fam"/>
</dbReference>
<dbReference type="PRINTS" id="PR00080">
    <property type="entry name" value="SDRFAMILY"/>
</dbReference>
<dbReference type="FunFam" id="3.40.50.720:FF:000084">
    <property type="entry name" value="Short-chain dehydrogenase reductase"/>
    <property type="match status" value="1"/>
</dbReference>
<gene>
    <name evidence="4" type="ORF">SLNWT_5012</name>
</gene>
<dbReference type="InterPro" id="IPR036291">
    <property type="entry name" value="NAD(P)-bd_dom_sf"/>
</dbReference>
<dbReference type="SMART" id="SM00822">
    <property type="entry name" value="PKS_KR"/>
    <property type="match status" value="1"/>
</dbReference>
<dbReference type="InterPro" id="IPR057326">
    <property type="entry name" value="KR_dom"/>
</dbReference>
<evidence type="ECO:0000313" key="4">
    <source>
        <dbReference type="EMBL" id="AJE85388.1"/>
    </source>
</evidence>